<keyword evidence="7" id="KW-0067">ATP-binding</keyword>
<feature type="transmembrane region" description="Helical" evidence="12">
    <location>
        <begin position="29"/>
        <end position="51"/>
    </location>
</feature>
<evidence type="ECO:0000259" key="14">
    <source>
        <dbReference type="PROSITE" id="PS50929"/>
    </source>
</evidence>
<evidence type="ECO:0000256" key="9">
    <source>
        <dbReference type="ARBA" id="ARBA00023136"/>
    </source>
</evidence>
<dbReference type="Gene3D" id="3.40.50.300">
    <property type="entry name" value="P-loop containing nucleotide triphosphate hydrolases"/>
    <property type="match status" value="2"/>
</dbReference>
<dbReference type="Pfam" id="PF00005">
    <property type="entry name" value="ABC_tran"/>
    <property type="match status" value="2"/>
</dbReference>
<keyword evidence="3" id="KW-0813">Transport</keyword>
<evidence type="ECO:0000313" key="16">
    <source>
        <dbReference type="Proteomes" id="UP000557566"/>
    </source>
</evidence>
<evidence type="ECO:0000256" key="7">
    <source>
        <dbReference type="ARBA" id="ARBA00022840"/>
    </source>
</evidence>
<evidence type="ECO:0000256" key="12">
    <source>
        <dbReference type="SAM" id="Phobius"/>
    </source>
</evidence>
<feature type="transmembrane region" description="Helical" evidence="12">
    <location>
        <begin position="1111"/>
        <end position="1132"/>
    </location>
</feature>
<dbReference type="InterPro" id="IPR050173">
    <property type="entry name" value="ABC_transporter_C-like"/>
</dbReference>
<keyword evidence="16" id="KW-1185">Reference proteome</keyword>
<dbReference type="InterPro" id="IPR044726">
    <property type="entry name" value="ABCC_6TM_D2"/>
</dbReference>
<dbReference type="Gene3D" id="1.20.1560.10">
    <property type="entry name" value="ABC transporter type 1, transmembrane domain"/>
    <property type="match status" value="2"/>
</dbReference>
<feature type="domain" description="ABC transmembrane type-1" evidence="14">
    <location>
        <begin position="944"/>
        <end position="1167"/>
    </location>
</feature>
<dbReference type="InterPro" id="IPR036640">
    <property type="entry name" value="ABC1_TM_sf"/>
</dbReference>
<feature type="transmembrane region" description="Helical" evidence="12">
    <location>
        <begin position="398"/>
        <end position="424"/>
    </location>
</feature>
<keyword evidence="10" id="KW-0325">Glycoprotein</keyword>
<feature type="transmembrane region" description="Helical" evidence="12">
    <location>
        <begin position="155"/>
        <end position="175"/>
    </location>
</feature>
<dbReference type="PANTHER" id="PTHR24223:SF399">
    <property type="entry name" value="ABC TRANSPORTER ATNG"/>
    <property type="match status" value="1"/>
</dbReference>
<dbReference type="GO" id="GO:0005524">
    <property type="term" value="F:ATP binding"/>
    <property type="evidence" value="ECO:0007669"/>
    <property type="project" value="UniProtKB-KW"/>
</dbReference>
<evidence type="ECO:0000313" key="15">
    <source>
        <dbReference type="EMBL" id="KAF4504263.1"/>
    </source>
</evidence>
<sequence>MHHLASLNVTADDTLFGPQLQGNFDFTLLFQQTILSILPSSLFLVASSAYLSRLLRKPICVRAGALLWAKLAVVVALVGIQLARTALWSSSVIFRSDAALAAASLSCLDALCMAAVLLAEHRHSPRPSTLLSVHLSLGVLFDVAMTRSCFRRHSLYALGCLSIVVVVLKMAILLLEEVSKKSLVHDQQLRSSLGRESTSGFWSRSLFLWLNSTLCFGFRSIMSVGDLQDLGPELRSERLFAKFQPFWGKANKSSPYCLPRVCLRTLAKPFLATVIPRLCHIGFKFAQPFLLQSIVKAVGERNLSRDTIGGLAGATVLVYTGIATTKAYYMHLTYRIITRLRGLLVSAIFDKTIKLKASDTANKLAAMTLMSTDIDGLENGLAYFHDIWASIIELALGIYFLAMLVGGASFLVVLPGLVTTAASIELARRMAPARVAWNEKVQARVSATSDVLSHIKGIKMMGLVPNVSEYIHGLRVIEVDFSKKLRTLLIFMHAIASFSTSITPVVVVAGGLFWTKFSGGLDAAQVFSTLSIIALVSNPLVMLLLAYPSFAGIMGCLGRMQSFLVLEERTDRRVVGQESAKAGKSHLSSSKTQDQNLELRPLHNMTDIGNIASEHCAVRFLDASIAVADGADLILHQINVDIAQSSLVMVVGPVGSGKSTLFKAILGEMPLCKGAIHVEHRCMAYCGQTPWLRNVSLRDNIISQSFYDPSWYNCVLRACLLDEDMQQFADGDGSLAGSGGVNLSGGQRQRMALARAVYARKPMLILDDVFSALDGRTAQAVFLQLLGRDGLLRKLGTTVVMTTHSVEHLALADKILVLDGTGSVREQRHVDDSERQSFVHVENRDTTGTENVQSQTVSRPSHTASAHPSTIVPPVSEEDGMQRQRGDVTLYVFYIKSIGKLLFALWLCTVAVSAVSDKIPQIFIRIWLERDFGLYLGDAGVLGFYLLKLVPKSAEKLHRMLLDSVMNATLWFLTHTDSGTLLNRFSQDMTLVSQVLPMAFMEIAYLALSVLTDIGIIASGAKFAAIIIPFLLVALYFLQRFYLRTSRQIRLLDLEAKSPLYTQFTETAAGLQHVRAFGWQSEVLARILLFNFRLLDYSQKPYYYMFCIQRWLALTLDLSVLAIAVVLVTFGLNTTTSQSAIGLALVNVMTLSETLSQLINSWIDLETSLGAIARLRTFLDKTPAEEDWLDEQDSGLPSSWPGHGKIEVRSMSAKYNPTDEASRPILNDLSVVIEPGQRVGIIGRTGSGKSSLLASMLGLLDYSGSVWIDGIDISTIPRQQLRSRITTLPQEPVQLAGTVRANLDPLGRQRPASAIEDDAMEEALVRVGLWKHMASCGGLDAELAAVGLSHGQRQLLCLARAMVHNAATGSKVVLVDEATSNLDDETEARVQAVLSEAFAGCTMLVVAHRLETIRGADVVLELKDGLLVAVTNKKSGGSEGVADGR</sequence>
<evidence type="ECO:0000256" key="8">
    <source>
        <dbReference type="ARBA" id="ARBA00022989"/>
    </source>
</evidence>
<dbReference type="CDD" id="cd03244">
    <property type="entry name" value="ABCC_MRP_domain2"/>
    <property type="match status" value="1"/>
</dbReference>
<keyword evidence="8 12" id="KW-1133">Transmembrane helix</keyword>
<evidence type="ECO:0000256" key="10">
    <source>
        <dbReference type="ARBA" id="ARBA00023180"/>
    </source>
</evidence>
<feature type="domain" description="ABC transporter" evidence="13">
    <location>
        <begin position="1208"/>
        <end position="1444"/>
    </location>
</feature>
<feature type="domain" description="ABC transmembrane type-1" evidence="14">
    <location>
        <begin position="278"/>
        <end position="552"/>
    </location>
</feature>
<feature type="compositionally biased region" description="Polar residues" evidence="11">
    <location>
        <begin position="848"/>
        <end position="868"/>
    </location>
</feature>
<evidence type="ECO:0008006" key="17">
    <source>
        <dbReference type="Google" id="ProtNLM"/>
    </source>
</evidence>
<name>A0A8H4PIV5_9HYPO</name>
<dbReference type="GO" id="GO:0005886">
    <property type="term" value="C:plasma membrane"/>
    <property type="evidence" value="ECO:0007669"/>
    <property type="project" value="UniProtKB-SubCell"/>
</dbReference>
<dbReference type="CDD" id="cd18580">
    <property type="entry name" value="ABC_6TM_ABCC_D2"/>
    <property type="match status" value="1"/>
</dbReference>
<feature type="transmembrane region" description="Helical" evidence="12">
    <location>
        <begin position="891"/>
        <end position="912"/>
    </location>
</feature>
<dbReference type="PROSITE" id="PS50929">
    <property type="entry name" value="ABC_TM1F"/>
    <property type="match status" value="2"/>
</dbReference>
<feature type="transmembrane region" description="Helical" evidence="12">
    <location>
        <begin position="932"/>
        <end position="950"/>
    </location>
</feature>
<evidence type="ECO:0000256" key="2">
    <source>
        <dbReference type="ARBA" id="ARBA00009726"/>
    </source>
</evidence>
<feature type="transmembrane region" description="Helical" evidence="12">
    <location>
        <begin position="526"/>
        <end position="550"/>
    </location>
</feature>
<accession>A0A8H4PIV5</accession>
<dbReference type="PROSITE" id="PS00211">
    <property type="entry name" value="ABC_TRANSPORTER_1"/>
    <property type="match status" value="2"/>
</dbReference>
<dbReference type="CDD" id="cd18579">
    <property type="entry name" value="ABC_6TM_ABCC_D1"/>
    <property type="match status" value="1"/>
</dbReference>
<keyword evidence="5 12" id="KW-0812">Transmembrane</keyword>
<dbReference type="GO" id="GO:0140359">
    <property type="term" value="F:ABC-type transporter activity"/>
    <property type="evidence" value="ECO:0007669"/>
    <property type="project" value="InterPro"/>
</dbReference>
<dbReference type="Pfam" id="PF00664">
    <property type="entry name" value="ABC_membrane"/>
    <property type="match status" value="2"/>
</dbReference>
<dbReference type="InterPro" id="IPR056227">
    <property type="entry name" value="TMD0_ABC"/>
</dbReference>
<comment type="caution">
    <text evidence="15">The sequence shown here is derived from an EMBL/GenBank/DDBJ whole genome shotgun (WGS) entry which is preliminary data.</text>
</comment>
<dbReference type="SUPFAM" id="SSF52540">
    <property type="entry name" value="P-loop containing nucleoside triphosphate hydrolases"/>
    <property type="match status" value="2"/>
</dbReference>
<evidence type="ECO:0000256" key="6">
    <source>
        <dbReference type="ARBA" id="ARBA00022741"/>
    </source>
</evidence>
<dbReference type="SUPFAM" id="SSF90123">
    <property type="entry name" value="ABC transporter transmembrane region"/>
    <property type="match status" value="2"/>
</dbReference>
<evidence type="ECO:0000256" key="11">
    <source>
        <dbReference type="SAM" id="MobiDB-lite"/>
    </source>
</evidence>
<evidence type="ECO:0000256" key="3">
    <source>
        <dbReference type="ARBA" id="ARBA00022448"/>
    </source>
</evidence>
<feature type="transmembrane region" description="Helical" evidence="12">
    <location>
        <begin position="98"/>
        <end position="119"/>
    </location>
</feature>
<comment type="subcellular location">
    <subcellularLocation>
        <location evidence="1">Cell membrane</location>
        <topology evidence="1">Multi-pass membrane protein</topology>
    </subcellularLocation>
</comment>
<evidence type="ECO:0000256" key="4">
    <source>
        <dbReference type="ARBA" id="ARBA00022475"/>
    </source>
</evidence>
<proteinExistence type="inferred from homology"/>
<dbReference type="PROSITE" id="PS50893">
    <property type="entry name" value="ABC_TRANSPORTER_2"/>
    <property type="match status" value="2"/>
</dbReference>
<dbReference type="Pfam" id="PF24357">
    <property type="entry name" value="TMD0_ABC"/>
    <property type="match status" value="1"/>
</dbReference>
<organism evidence="15 16">
    <name type="scientific">Ophiocordyceps sinensis</name>
    <dbReference type="NCBI Taxonomy" id="72228"/>
    <lineage>
        <taxon>Eukaryota</taxon>
        <taxon>Fungi</taxon>
        <taxon>Dikarya</taxon>
        <taxon>Ascomycota</taxon>
        <taxon>Pezizomycotina</taxon>
        <taxon>Sordariomycetes</taxon>
        <taxon>Hypocreomycetidae</taxon>
        <taxon>Hypocreales</taxon>
        <taxon>Ophiocordycipitaceae</taxon>
        <taxon>Ophiocordyceps</taxon>
    </lineage>
</organism>
<evidence type="ECO:0000256" key="1">
    <source>
        <dbReference type="ARBA" id="ARBA00004651"/>
    </source>
</evidence>
<feature type="transmembrane region" description="Helical" evidence="12">
    <location>
        <begin position="488"/>
        <end position="514"/>
    </location>
</feature>
<feature type="transmembrane region" description="Helical" evidence="12">
    <location>
        <begin position="991"/>
        <end position="1008"/>
    </location>
</feature>
<feature type="region of interest" description="Disordered" evidence="11">
    <location>
        <begin position="827"/>
        <end position="880"/>
    </location>
</feature>
<gene>
    <name evidence="15" type="ORF">G6O67_008436</name>
</gene>
<dbReference type="CDD" id="cd03250">
    <property type="entry name" value="ABCC_MRP_domain1"/>
    <property type="match status" value="1"/>
</dbReference>
<reference evidence="15 16" key="1">
    <citation type="journal article" date="2020" name="Genome Biol. Evol.">
        <title>A new high-quality draft genome assembly of the Chinese cordyceps Ophiocordyceps sinensis.</title>
        <authorList>
            <person name="Shu R."/>
            <person name="Zhang J."/>
            <person name="Meng Q."/>
            <person name="Zhang H."/>
            <person name="Zhou G."/>
            <person name="Li M."/>
            <person name="Wu P."/>
            <person name="Zhao Y."/>
            <person name="Chen C."/>
            <person name="Qin Q."/>
        </authorList>
    </citation>
    <scope>NUCLEOTIDE SEQUENCE [LARGE SCALE GENOMIC DNA]</scope>
    <source>
        <strain evidence="15 16">IOZ07</strain>
    </source>
</reference>
<dbReference type="InterPro" id="IPR044746">
    <property type="entry name" value="ABCC_6TM_D1"/>
</dbReference>
<dbReference type="Proteomes" id="UP000557566">
    <property type="component" value="Unassembled WGS sequence"/>
</dbReference>
<feature type="transmembrane region" description="Helical" evidence="12">
    <location>
        <begin position="63"/>
        <end position="83"/>
    </location>
</feature>
<dbReference type="InterPro" id="IPR027417">
    <property type="entry name" value="P-loop_NTPase"/>
</dbReference>
<dbReference type="EMBL" id="JAAVMX010000011">
    <property type="protein sequence ID" value="KAF4504263.1"/>
    <property type="molecule type" value="Genomic_DNA"/>
</dbReference>
<keyword evidence="4" id="KW-1003">Cell membrane</keyword>
<dbReference type="FunFam" id="3.40.50.300:FF:002145">
    <property type="entry name" value="ABC transporter (MsbA subfamily)"/>
    <property type="match status" value="1"/>
</dbReference>
<dbReference type="PANTHER" id="PTHR24223">
    <property type="entry name" value="ATP-BINDING CASSETTE SUB-FAMILY C"/>
    <property type="match status" value="1"/>
</dbReference>
<feature type="domain" description="ABC transporter" evidence="13">
    <location>
        <begin position="618"/>
        <end position="845"/>
    </location>
</feature>
<dbReference type="GO" id="GO:0016887">
    <property type="term" value="F:ATP hydrolysis activity"/>
    <property type="evidence" value="ECO:0007669"/>
    <property type="project" value="InterPro"/>
</dbReference>
<dbReference type="OrthoDB" id="6500128at2759"/>
<keyword evidence="6" id="KW-0547">Nucleotide-binding</keyword>
<evidence type="ECO:0000259" key="13">
    <source>
        <dbReference type="PROSITE" id="PS50893"/>
    </source>
</evidence>
<evidence type="ECO:0000256" key="5">
    <source>
        <dbReference type="ARBA" id="ARBA00022692"/>
    </source>
</evidence>
<dbReference type="InterPro" id="IPR003593">
    <property type="entry name" value="AAA+_ATPase"/>
</dbReference>
<feature type="compositionally biased region" description="Basic and acidic residues" evidence="11">
    <location>
        <begin position="827"/>
        <end position="847"/>
    </location>
</feature>
<dbReference type="InterPro" id="IPR011527">
    <property type="entry name" value="ABC1_TM_dom"/>
</dbReference>
<keyword evidence="9 12" id="KW-0472">Membrane</keyword>
<dbReference type="InterPro" id="IPR017871">
    <property type="entry name" value="ABC_transporter-like_CS"/>
</dbReference>
<dbReference type="InterPro" id="IPR003439">
    <property type="entry name" value="ABC_transporter-like_ATP-bd"/>
</dbReference>
<protein>
    <recommendedName>
        <fullName evidence="17">ABC transporter, transmembrane domain, type 1</fullName>
    </recommendedName>
</protein>
<dbReference type="SMART" id="SM00382">
    <property type="entry name" value="AAA"/>
    <property type="match status" value="2"/>
</dbReference>
<comment type="similarity">
    <text evidence="2">Belongs to the ABC transporter superfamily. ABCC family. Conjugate transporter (TC 3.A.1.208) subfamily.</text>
</comment>
<feature type="transmembrane region" description="Helical" evidence="12">
    <location>
        <begin position="1014"/>
        <end position="1038"/>
    </location>
</feature>